<keyword evidence="3" id="KW-0546">Nucleotide metabolism</keyword>
<feature type="active site" description="Proton acceptor" evidence="3">
    <location>
        <position position="70"/>
    </location>
</feature>
<feature type="site" description="Important for substrate specificity" evidence="3">
    <location>
        <position position="71"/>
    </location>
</feature>
<comment type="catalytic activity">
    <reaction evidence="3">
        <text>UTP + H2O = UMP + diphosphate + H(+)</text>
        <dbReference type="Rhea" id="RHEA:29395"/>
        <dbReference type="ChEBI" id="CHEBI:15377"/>
        <dbReference type="ChEBI" id="CHEBI:15378"/>
        <dbReference type="ChEBI" id="CHEBI:33019"/>
        <dbReference type="ChEBI" id="CHEBI:46398"/>
        <dbReference type="ChEBI" id="CHEBI:57865"/>
        <dbReference type="EC" id="3.6.1.9"/>
    </reaction>
</comment>
<comment type="caution">
    <text evidence="4">The sequence shown here is derived from an EMBL/GenBank/DDBJ whole genome shotgun (WGS) entry which is preliminary data.</text>
</comment>
<keyword evidence="3" id="KW-0963">Cytoplasm</keyword>
<dbReference type="NCBIfam" id="TIGR00172">
    <property type="entry name" value="maf"/>
    <property type="match status" value="1"/>
</dbReference>
<proteinExistence type="inferred from homology"/>
<sequence>MDKIILASASPRRQQLLTQMGLGFTVSPSNVIEVMDRNLESHQVAVSLARQKCVNIATQTKHDSLVIGADTIVVKDNKLLGKPKDEQEAFEMLKNLNGEWHEVVTGVCLCRTSDMKTLCEFETTRVKIAKKSEEFLLAYIATKEPFDKAGAYGIQGYGSLLVEKIEGDYFNVMGLPIYRLSCMFEQLGHGINLKNLSI</sequence>
<dbReference type="EC" id="3.6.1.9" evidence="3"/>
<dbReference type="Gene3D" id="3.90.950.10">
    <property type="match status" value="1"/>
</dbReference>
<dbReference type="PANTHER" id="PTHR43213">
    <property type="entry name" value="BIFUNCTIONAL DTTP/UTP PYROPHOSPHATASE/METHYLTRANSFERASE PROTEIN-RELATED"/>
    <property type="match status" value="1"/>
</dbReference>
<evidence type="ECO:0000256" key="2">
    <source>
        <dbReference type="ARBA" id="ARBA00022801"/>
    </source>
</evidence>
<dbReference type="PATRIC" id="fig|1195236.3.peg.109"/>
<dbReference type="GO" id="GO:0005737">
    <property type="term" value="C:cytoplasm"/>
    <property type="evidence" value="ECO:0007669"/>
    <property type="project" value="UniProtKB-SubCell"/>
</dbReference>
<evidence type="ECO:0000313" key="5">
    <source>
        <dbReference type="Proteomes" id="UP000014155"/>
    </source>
</evidence>
<dbReference type="InterPro" id="IPR029001">
    <property type="entry name" value="ITPase-like_fam"/>
</dbReference>
<dbReference type="PANTHER" id="PTHR43213:SF5">
    <property type="entry name" value="BIFUNCTIONAL DTTP_UTP PYROPHOSPHATASE_METHYLTRANSFERASE PROTEIN-RELATED"/>
    <property type="match status" value="1"/>
</dbReference>
<dbReference type="SUPFAM" id="SSF52972">
    <property type="entry name" value="ITPase-like"/>
    <property type="match status" value="1"/>
</dbReference>
<dbReference type="GO" id="GO:0036221">
    <property type="term" value="F:UTP diphosphatase activity"/>
    <property type="evidence" value="ECO:0007669"/>
    <property type="project" value="RHEA"/>
</dbReference>
<protein>
    <recommendedName>
        <fullName evidence="3">dTTP/UTP pyrophosphatase</fullName>
        <shortName evidence="3">dTTPase/UTPase</shortName>
        <ecNumber evidence="3">3.6.1.9</ecNumber>
    </recommendedName>
    <alternativeName>
        <fullName evidence="3">Nucleoside triphosphate pyrophosphatase</fullName>
    </alternativeName>
    <alternativeName>
        <fullName evidence="3">Nucleotide pyrophosphatase</fullName>
        <shortName evidence="3">Nucleotide PPase</shortName>
    </alternativeName>
</protein>
<reference evidence="4 5" key="1">
    <citation type="journal article" date="2013" name="Genome Announc.">
        <title>Draft Genome Sequence of the Cellulolytic, Mesophilic, Anaerobic Bacterium Clostridium termitidis Strain CT1112 (DSM 5398).</title>
        <authorList>
            <person name="Lal S."/>
            <person name="Ramachandran U."/>
            <person name="Zhang X."/>
            <person name="Munir R."/>
            <person name="Sparling R."/>
            <person name="Levin D.B."/>
        </authorList>
    </citation>
    <scope>NUCLEOTIDE SEQUENCE [LARGE SCALE GENOMIC DNA]</scope>
    <source>
        <strain evidence="4 5">CT1112</strain>
    </source>
</reference>
<dbReference type="STRING" id="1195236.CTER_0644"/>
<dbReference type="Proteomes" id="UP000014155">
    <property type="component" value="Unassembled WGS sequence"/>
</dbReference>
<feature type="site" description="Important for substrate specificity" evidence="3">
    <location>
        <position position="155"/>
    </location>
</feature>
<comment type="subcellular location">
    <subcellularLocation>
        <location evidence="3">Cytoplasm</location>
    </subcellularLocation>
</comment>
<keyword evidence="5" id="KW-1185">Reference proteome</keyword>
<comment type="caution">
    <text evidence="3">Lacks conserved residue(s) required for the propagation of feature annotation.</text>
</comment>
<accession>S0FQQ1</accession>
<comment type="function">
    <text evidence="3">Nucleoside triphosphate pyrophosphatase that hydrolyzes dTTP and UTP. May have a dual role in cell division arrest and in preventing the incorporation of modified nucleotides into cellular nucleic acids.</text>
</comment>
<comment type="catalytic activity">
    <reaction evidence="3">
        <text>dTTP + H2O = dTMP + diphosphate + H(+)</text>
        <dbReference type="Rhea" id="RHEA:28534"/>
        <dbReference type="ChEBI" id="CHEBI:15377"/>
        <dbReference type="ChEBI" id="CHEBI:15378"/>
        <dbReference type="ChEBI" id="CHEBI:33019"/>
        <dbReference type="ChEBI" id="CHEBI:37568"/>
        <dbReference type="ChEBI" id="CHEBI:63528"/>
        <dbReference type="EC" id="3.6.1.9"/>
    </reaction>
</comment>
<dbReference type="RefSeq" id="WP_004622880.1">
    <property type="nucleotide sequence ID" value="NZ_AORV01000003.1"/>
</dbReference>
<dbReference type="InterPro" id="IPR003697">
    <property type="entry name" value="Maf-like"/>
</dbReference>
<dbReference type="HAMAP" id="MF_00528">
    <property type="entry name" value="Maf"/>
    <property type="match status" value="1"/>
</dbReference>
<comment type="similarity">
    <text evidence="3">Belongs to the Maf family. YhdE subfamily.</text>
</comment>
<dbReference type="Pfam" id="PF02545">
    <property type="entry name" value="Maf"/>
    <property type="match status" value="1"/>
</dbReference>
<evidence type="ECO:0000313" key="4">
    <source>
        <dbReference type="EMBL" id="EMS74167.1"/>
    </source>
</evidence>
<name>S0FQQ1_RUMCE</name>
<organism evidence="4 5">
    <name type="scientific">Ruminiclostridium cellobioparum subsp. termitidis CT1112</name>
    <dbReference type="NCBI Taxonomy" id="1195236"/>
    <lineage>
        <taxon>Bacteria</taxon>
        <taxon>Bacillati</taxon>
        <taxon>Bacillota</taxon>
        <taxon>Clostridia</taxon>
        <taxon>Eubacteriales</taxon>
        <taxon>Oscillospiraceae</taxon>
        <taxon>Ruminiclostridium</taxon>
    </lineage>
</organism>
<dbReference type="eggNOG" id="COG0424">
    <property type="taxonomic scope" value="Bacteria"/>
</dbReference>
<dbReference type="AlphaFoldDB" id="S0FQQ1"/>
<dbReference type="EMBL" id="AORV01000003">
    <property type="protein sequence ID" value="EMS74167.1"/>
    <property type="molecule type" value="Genomic_DNA"/>
</dbReference>
<dbReference type="GO" id="GO:0009117">
    <property type="term" value="P:nucleotide metabolic process"/>
    <property type="evidence" value="ECO:0007669"/>
    <property type="project" value="UniProtKB-KW"/>
</dbReference>
<dbReference type="CDD" id="cd00555">
    <property type="entry name" value="Maf"/>
    <property type="match status" value="1"/>
</dbReference>
<keyword evidence="2 3" id="KW-0378">Hydrolase</keyword>
<dbReference type="GO" id="GO:0036218">
    <property type="term" value="F:dTTP diphosphatase activity"/>
    <property type="evidence" value="ECO:0007669"/>
    <property type="project" value="RHEA"/>
</dbReference>
<evidence type="ECO:0000256" key="1">
    <source>
        <dbReference type="ARBA" id="ARBA00001968"/>
    </source>
</evidence>
<dbReference type="PIRSF" id="PIRSF006305">
    <property type="entry name" value="Maf"/>
    <property type="match status" value="1"/>
</dbReference>
<feature type="site" description="Important for substrate specificity" evidence="3">
    <location>
        <position position="12"/>
    </location>
</feature>
<comment type="cofactor">
    <cofactor evidence="1 3">
        <name>a divalent metal cation</name>
        <dbReference type="ChEBI" id="CHEBI:60240"/>
    </cofactor>
</comment>
<gene>
    <name evidence="4" type="ORF">CTER_0644</name>
</gene>
<evidence type="ECO:0000256" key="3">
    <source>
        <dbReference type="HAMAP-Rule" id="MF_00528"/>
    </source>
</evidence>